<dbReference type="Proteomes" id="UP000006620">
    <property type="component" value="Chromosome"/>
</dbReference>
<evidence type="ECO:0000313" key="2">
    <source>
        <dbReference type="EMBL" id="AEI43755.1"/>
    </source>
</evidence>
<reference evidence="2 3" key="2">
    <citation type="journal article" date="2013" name="Genome Announc.">
        <title>Genome Sequence of Growth-Improving Paenibacillus mucilaginosus Strain KNP414.</title>
        <authorList>
            <person name="Lu J.J."/>
            <person name="Wang J.F."/>
            <person name="Hu X.F."/>
        </authorList>
    </citation>
    <scope>NUCLEOTIDE SEQUENCE [LARGE SCALE GENOMIC DNA]</scope>
    <source>
        <strain evidence="2 3">KNP414</strain>
    </source>
</reference>
<dbReference type="InterPro" id="IPR034660">
    <property type="entry name" value="DinB/YfiT-like"/>
</dbReference>
<organism evidence="2 3">
    <name type="scientific">Paenibacillus mucilaginosus (strain KNP414)</name>
    <dbReference type="NCBI Taxonomy" id="1036673"/>
    <lineage>
        <taxon>Bacteria</taxon>
        <taxon>Bacillati</taxon>
        <taxon>Bacillota</taxon>
        <taxon>Bacilli</taxon>
        <taxon>Bacillales</taxon>
        <taxon>Paenibacillaceae</taxon>
        <taxon>Paenibacillus</taxon>
    </lineage>
</organism>
<accession>F8FBZ4</accession>
<dbReference type="EMBL" id="CP002869">
    <property type="protein sequence ID" value="AEI43755.1"/>
    <property type="molecule type" value="Genomic_DNA"/>
</dbReference>
<dbReference type="SUPFAM" id="SSF109854">
    <property type="entry name" value="DinB/YfiT-like putative metalloenzymes"/>
    <property type="match status" value="1"/>
</dbReference>
<evidence type="ECO:0000259" key="1">
    <source>
        <dbReference type="Pfam" id="PF12867"/>
    </source>
</evidence>
<evidence type="ECO:0000313" key="3">
    <source>
        <dbReference type="Proteomes" id="UP000006620"/>
    </source>
</evidence>
<dbReference type="RefSeq" id="WP_013918908.1">
    <property type="nucleotide sequence ID" value="NC_015690.1"/>
</dbReference>
<proteinExistence type="predicted"/>
<dbReference type="PATRIC" id="fig|1036673.3.peg.4842"/>
<dbReference type="InterPro" id="IPR024775">
    <property type="entry name" value="DinB-like"/>
</dbReference>
<sequence length="188" mass="21169">MKIEAAVEKISALLNRVSADLDPWFERSPALLDFRPGQGWSAAQILEHVSLTNHYLLILIRKGTRKALERAERGGLPADAGSLDVDLGRLDEIASHRSFHWERPAHMEPAGEKSPEEVRVLLQDQFRECAACLEQLKKGEGTLYTTMMSVNNLGKIDVYQYLYFLCLHAERHLGQLQRVEAEYLAAAG</sequence>
<dbReference type="Gene3D" id="1.20.120.450">
    <property type="entry name" value="dinb family like domain"/>
    <property type="match status" value="1"/>
</dbReference>
<protein>
    <recommendedName>
        <fullName evidence="1">DinB-like domain-containing protein</fullName>
    </recommendedName>
</protein>
<name>F8FBZ4_PAEMK</name>
<dbReference type="KEGG" id="pms:KNP414_05231"/>
<dbReference type="HOGENOM" id="CLU_100135_0_0_9"/>
<reference evidence="3" key="1">
    <citation type="submission" date="2011-06" db="EMBL/GenBank/DDBJ databases">
        <title>Complete genome sequence of Paenibacillus mucilaginosus KNP414.</title>
        <authorList>
            <person name="Wang J."/>
            <person name="Hu S."/>
            <person name="Hu X."/>
            <person name="Zhang B."/>
            <person name="Dong D."/>
            <person name="Zhang S."/>
            <person name="Zhao K."/>
            <person name="Wu D."/>
        </authorList>
    </citation>
    <scope>NUCLEOTIDE SEQUENCE [LARGE SCALE GENOMIC DNA]</scope>
    <source>
        <strain evidence="3">KNP414</strain>
    </source>
</reference>
<feature type="domain" description="DinB-like" evidence="1">
    <location>
        <begin position="17"/>
        <end position="176"/>
    </location>
</feature>
<dbReference type="AlphaFoldDB" id="F8FBZ4"/>
<gene>
    <name evidence="2" type="ordered locus">KNP414_05231</name>
</gene>
<dbReference type="Pfam" id="PF12867">
    <property type="entry name" value="DinB_2"/>
    <property type="match status" value="1"/>
</dbReference>